<dbReference type="Gene3D" id="3.40.50.300">
    <property type="entry name" value="P-loop containing nucleotide triphosphate hydrolases"/>
    <property type="match status" value="1"/>
</dbReference>
<dbReference type="Pfam" id="PF00271">
    <property type="entry name" value="Helicase_C"/>
    <property type="match status" value="1"/>
</dbReference>
<dbReference type="PANTHER" id="PTHR47958">
    <property type="entry name" value="ATP-DEPENDENT RNA HELICASE DBP3"/>
    <property type="match status" value="1"/>
</dbReference>
<dbReference type="EMBL" id="JAFCIX010000127">
    <property type="protein sequence ID" value="KAH6597837.1"/>
    <property type="molecule type" value="Genomic_DNA"/>
</dbReference>
<name>A0ABQ8FGK0_9FUNG</name>
<evidence type="ECO:0000313" key="4">
    <source>
        <dbReference type="Proteomes" id="UP001648503"/>
    </source>
</evidence>
<feature type="region of interest" description="Disordered" evidence="1">
    <location>
        <begin position="96"/>
        <end position="127"/>
    </location>
</feature>
<evidence type="ECO:0000313" key="3">
    <source>
        <dbReference type="EMBL" id="KAH6597837.1"/>
    </source>
</evidence>
<comment type="caution">
    <text evidence="3">The sequence shown here is derived from an EMBL/GenBank/DDBJ whole genome shotgun (WGS) entry which is preliminary data.</text>
</comment>
<organism evidence="3 4">
    <name type="scientific">Batrachochytrium salamandrivorans</name>
    <dbReference type="NCBI Taxonomy" id="1357716"/>
    <lineage>
        <taxon>Eukaryota</taxon>
        <taxon>Fungi</taxon>
        <taxon>Fungi incertae sedis</taxon>
        <taxon>Chytridiomycota</taxon>
        <taxon>Chytridiomycota incertae sedis</taxon>
        <taxon>Chytridiomycetes</taxon>
        <taxon>Rhizophydiales</taxon>
        <taxon>Rhizophydiales incertae sedis</taxon>
        <taxon>Batrachochytrium</taxon>
    </lineage>
</organism>
<dbReference type="InterPro" id="IPR027417">
    <property type="entry name" value="P-loop_NTPase"/>
</dbReference>
<feature type="domain" description="Helicase C-terminal" evidence="2">
    <location>
        <begin position="1"/>
        <end position="86"/>
    </location>
</feature>
<evidence type="ECO:0000256" key="1">
    <source>
        <dbReference type="SAM" id="MobiDB-lite"/>
    </source>
</evidence>
<feature type="compositionally biased region" description="Gly residues" evidence="1">
    <location>
        <begin position="96"/>
        <end position="121"/>
    </location>
</feature>
<protein>
    <recommendedName>
        <fullName evidence="2">Helicase C-terminal domain-containing protein</fullName>
    </recommendedName>
</protein>
<proteinExistence type="predicted"/>
<dbReference type="SUPFAM" id="SSF52540">
    <property type="entry name" value="P-loop containing nucleoside triphosphate hydrolases"/>
    <property type="match status" value="1"/>
</dbReference>
<keyword evidence="4" id="KW-1185">Reference proteome</keyword>
<gene>
    <name evidence="3" type="ORF">BASA50_004182</name>
</gene>
<dbReference type="PROSITE" id="PS51194">
    <property type="entry name" value="HELICASE_CTER"/>
    <property type="match status" value="1"/>
</dbReference>
<accession>A0ABQ8FGK0</accession>
<reference evidence="3 4" key="1">
    <citation type="submission" date="2021-02" db="EMBL/GenBank/DDBJ databases">
        <title>Variation within the Batrachochytrium salamandrivorans European outbreak.</title>
        <authorList>
            <person name="Kelly M."/>
            <person name="Pasmans F."/>
            <person name="Shea T.P."/>
            <person name="Munoz J.F."/>
            <person name="Carranza S."/>
            <person name="Cuomo C.A."/>
            <person name="Martel A."/>
        </authorList>
    </citation>
    <scope>NUCLEOTIDE SEQUENCE [LARGE SCALE GENOMIC DNA]</scope>
    <source>
        <strain evidence="3 4">AMFP18/2</strain>
    </source>
</reference>
<evidence type="ECO:0000259" key="2">
    <source>
        <dbReference type="PROSITE" id="PS51194"/>
    </source>
</evidence>
<dbReference type="Proteomes" id="UP001648503">
    <property type="component" value="Unassembled WGS sequence"/>
</dbReference>
<sequence length="127" mass="13465">MTPVFLFFFAPPFKLTDVKDVKFVINFDFPNNIEDYVHRIGRTGRANAKGTAYTLFSPDNFKSARDLVKILEEAGQHVDPQLHDFARSGGGGGGFNRYGGGGRGGGGGYGGGRGGGGGGGRFNPYGR</sequence>
<dbReference type="InterPro" id="IPR001650">
    <property type="entry name" value="Helicase_C-like"/>
</dbReference>